<sequence>MLTKKVTIQNKTGLHARPASLLIDAANKFDCSLQIIHENREANLKSIISVMSLAIGYGEKIIIRADGKDEQTALDKIIEVINNKFGEE</sequence>
<dbReference type="InterPro" id="IPR035895">
    <property type="entry name" value="HPr-like_sf"/>
</dbReference>
<evidence type="ECO:0000256" key="2">
    <source>
        <dbReference type="ARBA" id="ARBA00004496"/>
    </source>
</evidence>
<keyword evidence="7" id="KW-0813">Transport</keyword>
<keyword evidence="5" id="KW-0598">Phosphotransferase system</keyword>
<comment type="function">
    <text evidence="1">General (non sugar-specific) component of the phosphoenolpyruvate-dependent sugar phosphotransferase system (sugar PTS). This major carbohydrate active-transport system catalyzes the phosphorylation of incoming sugar substrates concomitantly with their translocation across the cell membrane. The phosphoryl group from phosphoenolpyruvate (PEP) is transferred to the phosphoryl carrier protein HPr by enzyme I. Phospho-HPr then transfers it to the PTS EIIA domain.</text>
</comment>
<dbReference type="AlphaFoldDB" id="A0A1C0ABA3"/>
<name>A0A1C0ABA3_9FIRM</name>
<reference evidence="8" key="1">
    <citation type="submission" date="2016-07" db="EMBL/GenBank/DDBJ databases">
        <authorList>
            <person name="Florea S."/>
            <person name="Webb J.S."/>
            <person name="Jaromczyk J."/>
            <person name="Schardl C.L."/>
        </authorList>
    </citation>
    <scope>NUCLEOTIDE SEQUENCE [LARGE SCALE GENOMIC DNA]</scope>
    <source>
        <strain evidence="8">Z6</strain>
    </source>
</reference>
<keyword evidence="4" id="KW-0963">Cytoplasm</keyword>
<dbReference type="PROSITE" id="PS00369">
    <property type="entry name" value="PTS_HPR_HIS"/>
    <property type="match status" value="1"/>
</dbReference>
<dbReference type="PRINTS" id="PR00107">
    <property type="entry name" value="PHOSPHOCPHPR"/>
</dbReference>
<dbReference type="Pfam" id="PF00381">
    <property type="entry name" value="PTS-HPr"/>
    <property type="match status" value="1"/>
</dbReference>
<dbReference type="PANTHER" id="PTHR33705">
    <property type="entry name" value="PHOSPHOCARRIER PROTEIN HPR"/>
    <property type="match status" value="1"/>
</dbReference>
<dbReference type="PANTHER" id="PTHR33705:SF2">
    <property type="entry name" value="PHOSPHOCARRIER PROTEIN NPR"/>
    <property type="match status" value="1"/>
</dbReference>
<comment type="caution">
    <text evidence="7">The sequence shown here is derived from an EMBL/GenBank/DDBJ whole genome shotgun (WGS) entry which is preliminary data.</text>
</comment>
<keyword evidence="8" id="KW-1185">Reference proteome</keyword>
<proteinExistence type="predicted"/>
<feature type="domain" description="HPr" evidence="6">
    <location>
        <begin position="1"/>
        <end position="88"/>
    </location>
</feature>
<evidence type="ECO:0000256" key="3">
    <source>
        <dbReference type="ARBA" id="ARBA00020422"/>
    </source>
</evidence>
<dbReference type="CDD" id="cd00367">
    <property type="entry name" value="PTS-HPr_like"/>
    <property type="match status" value="1"/>
</dbReference>
<dbReference type="OrthoDB" id="9809047at2"/>
<dbReference type="GO" id="GO:0009401">
    <property type="term" value="P:phosphoenolpyruvate-dependent sugar phosphotransferase system"/>
    <property type="evidence" value="ECO:0007669"/>
    <property type="project" value="UniProtKB-KW"/>
</dbReference>
<reference evidence="7 8" key="2">
    <citation type="submission" date="2016-08" db="EMBL/GenBank/DDBJ databases">
        <title>Orenia metallireducens sp. nov. strain Z6, a Novel Metal-reducing Firmicute from the Deep Subsurface.</title>
        <authorList>
            <person name="Maxim B.I."/>
            <person name="Kenneth K."/>
            <person name="Flynn T.M."/>
            <person name="Oloughlin E.J."/>
            <person name="Locke R.A."/>
            <person name="Weber J.R."/>
            <person name="Egan S.M."/>
            <person name="Mackie R.I."/>
            <person name="Cann I.K."/>
        </authorList>
    </citation>
    <scope>NUCLEOTIDE SEQUENCE [LARGE SCALE GENOMIC DNA]</scope>
    <source>
        <strain evidence="7 8">Z6</strain>
    </source>
</reference>
<dbReference type="InterPro" id="IPR050399">
    <property type="entry name" value="HPr"/>
</dbReference>
<dbReference type="PROSITE" id="PS51350">
    <property type="entry name" value="PTS_HPR_DOM"/>
    <property type="match status" value="1"/>
</dbReference>
<dbReference type="Gene3D" id="3.30.1340.10">
    <property type="entry name" value="HPr-like"/>
    <property type="match status" value="1"/>
</dbReference>
<gene>
    <name evidence="7" type="ORF">U472_03660</name>
</gene>
<dbReference type="RefSeq" id="WP_068715622.1">
    <property type="nucleotide sequence ID" value="NZ_LWDV01000007.1"/>
</dbReference>
<evidence type="ECO:0000313" key="8">
    <source>
        <dbReference type="Proteomes" id="UP000093514"/>
    </source>
</evidence>
<evidence type="ECO:0000256" key="4">
    <source>
        <dbReference type="ARBA" id="ARBA00022490"/>
    </source>
</evidence>
<comment type="subcellular location">
    <subcellularLocation>
        <location evidence="2">Cytoplasm</location>
    </subcellularLocation>
</comment>
<evidence type="ECO:0000259" key="6">
    <source>
        <dbReference type="PROSITE" id="PS51350"/>
    </source>
</evidence>
<dbReference type="Proteomes" id="UP000093514">
    <property type="component" value="Unassembled WGS sequence"/>
</dbReference>
<dbReference type="EMBL" id="LWDV01000007">
    <property type="protein sequence ID" value="OCL27659.1"/>
    <property type="molecule type" value="Genomic_DNA"/>
</dbReference>
<dbReference type="NCBIfam" id="TIGR01003">
    <property type="entry name" value="PTS_HPr_family"/>
    <property type="match status" value="1"/>
</dbReference>
<dbReference type="SUPFAM" id="SSF55594">
    <property type="entry name" value="HPr-like"/>
    <property type="match status" value="1"/>
</dbReference>
<keyword evidence="7" id="KW-0762">Sugar transport</keyword>
<dbReference type="InterPro" id="IPR000032">
    <property type="entry name" value="HPr-like"/>
</dbReference>
<evidence type="ECO:0000256" key="1">
    <source>
        <dbReference type="ARBA" id="ARBA00003681"/>
    </source>
</evidence>
<protein>
    <recommendedName>
        <fullName evidence="3">Phosphocarrier protein HPr</fullName>
    </recommendedName>
</protein>
<organism evidence="7 8">
    <name type="scientific">Orenia metallireducens</name>
    <dbReference type="NCBI Taxonomy" id="1413210"/>
    <lineage>
        <taxon>Bacteria</taxon>
        <taxon>Bacillati</taxon>
        <taxon>Bacillota</taxon>
        <taxon>Clostridia</taxon>
        <taxon>Halanaerobiales</taxon>
        <taxon>Halobacteroidaceae</taxon>
        <taxon>Orenia</taxon>
    </lineage>
</organism>
<accession>A0A1C0ABA3</accession>
<dbReference type="InterPro" id="IPR001020">
    <property type="entry name" value="PTS_HPr_His_P_site"/>
</dbReference>
<evidence type="ECO:0000256" key="5">
    <source>
        <dbReference type="ARBA" id="ARBA00022683"/>
    </source>
</evidence>
<dbReference type="GO" id="GO:0005737">
    <property type="term" value="C:cytoplasm"/>
    <property type="evidence" value="ECO:0007669"/>
    <property type="project" value="UniProtKB-SubCell"/>
</dbReference>
<evidence type="ECO:0000313" key="7">
    <source>
        <dbReference type="EMBL" id="OCL27659.1"/>
    </source>
</evidence>